<comment type="catalytic activity">
    <reaction evidence="8">
        <text>adenosine + phosphate = alpha-D-ribose 1-phosphate + adenine</text>
        <dbReference type="Rhea" id="RHEA:27642"/>
        <dbReference type="ChEBI" id="CHEBI:16335"/>
        <dbReference type="ChEBI" id="CHEBI:16708"/>
        <dbReference type="ChEBI" id="CHEBI:43474"/>
        <dbReference type="ChEBI" id="CHEBI:57720"/>
        <dbReference type="EC" id="2.4.2.1"/>
    </reaction>
    <physiologicalReaction direction="left-to-right" evidence="8">
        <dbReference type="Rhea" id="RHEA:27643"/>
    </physiologicalReaction>
</comment>
<dbReference type="GO" id="GO:0005507">
    <property type="term" value="F:copper ion binding"/>
    <property type="evidence" value="ECO:0007669"/>
    <property type="project" value="TreeGrafter"/>
</dbReference>
<name>A0A1W1EIG2_9ZZZZ</name>
<protein>
    <submittedName>
        <fullName evidence="10">COG1496: Uncharacterized conserved protein</fullName>
    </submittedName>
</protein>
<keyword evidence="4" id="KW-0479">Metal-binding</keyword>
<keyword evidence="3" id="KW-0808">Transferase</keyword>
<dbReference type="PANTHER" id="PTHR30616:SF2">
    <property type="entry name" value="PURINE NUCLEOSIDE PHOSPHORYLASE LACC1"/>
    <property type="match status" value="1"/>
</dbReference>
<dbReference type="Gene3D" id="3.60.140.10">
    <property type="entry name" value="CNF1/YfiH-like putative cysteine hydrolases"/>
    <property type="match status" value="1"/>
</dbReference>
<comment type="catalytic activity">
    <reaction evidence="7">
        <text>adenosine + H2O + H(+) = inosine + NH4(+)</text>
        <dbReference type="Rhea" id="RHEA:24408"/>
        <dbReference type="ChEBI" id="CHEBI:15377"/>
        <dbReference type="ChEBI" id="CHEBI:15378"/>
        <dbReference type="ChEBI" id="CHEBI:16335"/>
        <dbReference type="ChEBI" id="CHEBI:17596"/>
        <dbReference type="ChEBI" id="CHEBI:28938"/>
        <dbReference type="EC" id="3.5.4.4"/>
    </reaction>
    <physiologicalReaction direction="left-to-right" evidence="7">
        <dbReference type="Rhea" id="RHEA:24409"/>
    </physiologicalReaction>
</comment>
<evidence type="ECO:0000256" key="4">
    <source>
        <dbReference type="ARBA" id="ARBA00022723"/>
    </source>
</evidence>
<dbReference type="GO" id="GO:0017061">
    <property type="term" value="F:S-methyl-5-thioadenosine phosphorylase activity"/>
    <property type="evidence" value="ECO:0007669"/>
    <property type="project" value="UniProtKB-EC"/>
</dbReference>
<dbReference type="SUPFAM" id="SSF64438">
    <property type="entry name" value="CNF1/YfiH-like putative cysteine hydrolases"/>
    <property type="match status" value="1"/>
</dbReference>
<evidence type="ECO:0000256" key="6">
    <source>
        <dbReference type="ARBA" id="ARBA00022833"/>
    </source>
</evidence>
<comment type="catalytic activity">
    <reaction evidence="1">
        <text>inosine + phosphate = alpha-D-ribose 1-phosphate + hypoxanthine</text>
        <dbReference type="Rhea" id="RHEA:27646"/>
        <dbReference type="ChEBI" id="CHEBI:17368"/>
        <dbReference type="ChEBI" id="CHEBI:17596"/>
        <dbReference type="ChEBI" id="CHEBI:43474"/>
        <dbReference type="ChEBI" id="CHEBI:57720"/>
        <dbReference type="EC" id="2.4.2.1"/>
    </reaction>
    <physiologicalReaction direction="left-to-right" evidence="1">
        <dbReference type="Rhea" id="RHEA:27647"/>
    </physiologicalReaction>
</comment>
<dbReference type="InterPro" id="IPR003730">
    <property type="entry name" value="Cu_polyphenol_OxRdtase"/>
</dbReference>
<accession>A0A1W1EIG2</accession>
<evidence type="ECO:0000313" key="10">
    <source>
        <dbReference type="EMBL" id="SHO80649.1"/>
    </source>
</evidence>
<organism evidence="10">
    <name type="scientific">hydrothermal vent metagenome</name>
    <dbReference type="NCBI Taxonomy" id="652676"/>
    <lineage>
        <taxon>unclassified sequences</taxon>
        <taxon>metagenomes</taxon>
        <taxon>ecological metagenomes</taxon>
    </lineage>
</organism>
<evidence type="ECO:0000256" key="8">
    <source>
        <dbReference type="ARBA" id="ARBA00048968"/>
    </source>
</evidence>
<dbReference type="InterPro" id="IPR011324">
    <property type="entry name" value="Cytotoxic_necrot_fac-like_cat"/>
</dbReference>
<gene>
    <name evidence="10" type="ORF">MNB_SV-15-697</name>
</gene>
<keyword evidence="5" id="KW-0378">Hydrolase</keyword>
<comment type="similarity">
    <text evidence="2">Belongs to the purine nucleoside phosphorylase YfiH/LACC1 family.</text>
</comment>
<dbReference type="EMBL" id="FRYL01000015">
    <property type="protein sequence ID" value="SHO80649.1"/>
    <property type="molecule type" value="Genomic_DNA"/>
</dbReference>
<dbReference type="GO" id="GO:0016787">
    <property type="term" value="F:hydrolase activity"/>
    <property type="evidence" value="ECO:0007669"/>
    <property type="project" value="UniProtKB-KW"/>
</dbReference>
<dbReference type="NCBIfam" id="TIGR00726">
    <property type="entry name" value="peptidoglycan editing factor PgeF"/>
    <property type="match status" value="1"/>
</dbReference>
<dbReference type="PANTHER" id="PTHR30616">
    <property type="entry name" value="UNCHARACTERIZED PROTEIN YFIH"/>
    <property type="match status" value="1"/>
</dbReference>
<sequence length="238" mass="27430">MNIKKFDNNVYYYISTKDINAPYENSLALHTNQEAIKIIQNRENLNLPSGLKFIVANQTHSDNVIIIKNNQSQGWNDEISAIKDCDSLITNLPNIALTILTADCVPILIYDRDKKVISAVHSGWRGTKKRILKKTISKMIMNFNSNIEDIEVFIAPSIRGCCYEVNWEVAKEFNKYIKIEDKYMLDLAKINHSELIEMGIKNIKISPYCTSCDNDKFFSYRKEKGCNGRFMSIIWIAK</sequence>
<dbReference type="AlphaFoldDB" id="A0A1W1EIG2"/>
<dbReference type="CDD" id="cd16833">
    <property type="entry name" value="YfiH"/>
    <property type="match status" value="1"/>
</dbReference>
<evidence type="ECO:0000256" key="7">
    <source>
        <dbReference type="ARBA" id="ARBA00047989"/>
    </source>
</evidence>
<evidence type="ECO:0000256" key="1">
    <source>
        <dbReference type="ARBA" id="ARBA00000553"/>
    </source>
</evidence>
<evidence type="ECO:0000256" key="2">
    <source>
        <dbReference type="ARBA" id="ARBA00007353"/>
    </source>
</evidence>
<evidence type="ECO:0000256" key="5">
    <source>
        <dbReference type="ARBA" id="ARBA00022801"/>
    </source>
</evidence>
<proteinExistence type="inferred from homology"/>
<dbReference type="InterPro" id="IPR038371">
    <property type="entry name" value="Cu_polyphenol_OxRdtase_sf"/>
</dbReference>
<comment type="catalytic activity">
    <reaction evidence="9">
        <text>S-methyl-5'-thioadenosine + phosphate = 5-(methylsulfanyl)-alpha-D-ribose 1-phosphate + adenine</text>
        <dbReference type="Rhea" id="RHEA:11852"/>
        <dbReference type="ChEBI" id="CHEBI:16708"/>
        <dbReference type="ChEBI" id="CHEBI:17509"/>
        <dbReference type="ChEBI" id="CHEBI:43474"/>
        <dbReference type="ChEBI" id="CHEBI:58533"/>
        <dbReference type="EC" id="2.4.2.28"/>
    </reaction>
    <physiologicalReaction direction="left-to-right" evidence="9">
        <dbReference type="Rhea" id="RHEA:11853"/>
    </physiologicalReaction>
</comment>
<evidence type="ECO:0000256" key="9">
    <source>
        <dbReference type="ARBA" id="ARBA00049893"/>
    </source>
</evidence>
<evidence type="ECO:0000256" key="3">
    <source>
        <dbReference type="ARBA" id="ARBA00022679"/>
    </source>
</evidence>
<keyword evidence="6" id="KW-0862">Zinc</keyword>
<reference evidence="10" key="1">
    <citation type="submission" date="2016-10" db="EMBL/GenBank/DDBJ databases">
        <authorList>
            <person name="de Groot N.N."/>
        </authorList>
    </citation>
    <scope>NUCLEOTIDE SEQUENCE</scope>
</reference>
<dbReference type="Pfam" id="PF02578">
    <property type="entry name" value="Cu-oxidase_4"/>
    <property type="match status" value="1"/>
</dbReference>